<evidence type="ECO:0000256" key="9">
    <source>
        <dbReference type="ARBA" id="ARBA00023065"/>
    </source>
</evidence>
<evidence type="ECO:0000256" key="7">
    <source>
        <dbReference type="ARBA" id="ARBA00022737"/>
    </source>
</evidence>
<dbReference type="InterPro" id="IPR045161">
    <property type="entry name" value="Utp18"/>
</dbReference>
<feature type="domain" description="Potassium channel" evidence="16">
    <location>
        <begin position="1213"/>
        <end position="1291"/>
    </location>
</feature>
<evidence type="ECO:0000256" key="15">
    <source>
        <dbReference type="SAM" id="Phobius"/>
    </source>
</evidence>
<sequence length="1367" mass="153716">MTSESPSKEDPEFEIVKRPKEPKLVEFSLEVPRNEEDILLSPAWVDQENPDNHRNTNVLGQPAVLDIHTHLNRKRKRRASESAASDTVSAEKLYSVIRENNRGSLGADVPMRRLSDANMERLSCGHLTSVEFNRTHPIVMTTSVDTTMALFSVRVCINIGVTPVYFQLGKSESRLLADYVFEKFPISSAKFTSTGEKVVLTGERNYFKVYDLISNKESHPAVPLGTRYGERINSVQMSPTSEVAAFSGTGGIYLVDLRSFEKTTTARVSGTAVSHCFSQHGDILNAFSSDGSIFVFDLRHNARPMHRWNDYSCTGGCSFATSADSKYIACGSESGYVNVYAWEAVMNDATRCPKPLKSVGNLTTAVDQLLFHPSNQMLYMASSLQSAAARLYDLGGQRVCSNFPTCMGRLGVPTAVGFSPYGGYLVVGQASGHAALYHFDWRNGNPCRLKKEKVMPKSRKPWLLSRVCETIEGAGLLIGVVPTSAVTLRKPPTTVLEKETYSAELYKRRRRLKEIRAGFKRFLAFLFSQIGLSLLVIGYTIIGGMIFRAVELENEKMVKIKGKELRTALADQFSGEIIRELRYQISSLNTWQGKYYTPSPMNEKSSEKTIRARKNAIKNKACRRRGLGSHTESEFARLRQWLHVIAYTLRHKTRQELHSSLRKLVKMMDHEGWNGEDSMDDLKWSWEGSILFAVTVITTIGYGHAVPKTNAGKVLTIIYALVGIPLVFLYLTNIGDYLASLFRTLYTKVCRRCCEGTCVNKTEPHRKVSIFNALRAQPSEIDLTQRRDFLLDESLHRSNINIIRRIGSLSVRRDKARNVKKEDHMVDCVGINVFCNEHAIDVDRKAQMEQKRQGEIEGIDVPPSESYRMCLKVTANPSQPFLLNTTNVKTECARKCALQTPPLYAASLQQVESETLQELVDRCDFRAPKSAANSPKKTWKNFSYTCGTQTPRKSMNGHCLVKPIGADASTLSPHNVGTQTALHAGPDDALTYRSLCKSFVTGQYFRSYRREMWHKRKQMQRRLKIQSHGASARYKNDCYSDEFVWTLENRKSFLEVSSENHSSDNTNTFLSMRDFKLLSEVENQSNSAKSVSPTFNAKNGHKSKKSKEEPITMSSTSLPVKLEQQKATSLQVAVDGGEVSPSRPTNPVLKSRLSVLSSLANSSNDLMIRLSYYSNENIYEADSTSRQRSLDSDDLDGKDISNVTVPISLSIMIMTTYILIGAIVFCIWEDPNYLKWSYFCFVTLSTIGFGDIVPGTKIDSTNPQEKLIIITVYVAVGLSVFAMCFKLMQEEVVSKCKWLARYIGVLKRKVRKHRIERPQQLGMDSRQKDGVSKFLYGNNCQVTGRNFSNSVSLCYSRRQSPSLILLV</sequence>
<evidence type="ECO:0000256" key="4">
    <source>
        <dbReference type="ARBA" id="ARBA00022552"/>
    </source>
</evidence>
<keyword evidence="5" id="KW-0853">WD repeat</keyword>
<feature type="domain" description="Potassium channel" evidence="16">
    <location>
        <begin position="683"/>
        <end position="738"/>
    </location>
</feature>
<keyword evidence="4" id="KW-0698">rRNA processing</keyword>
<evidence type="ECO:0000256" key="13">
    <source>
        <dbReference type="RuleBase" id="RU003857"/>
    </source>
</evidence>
<evidence type="ECO:0000313" key="18">
    <source>
        <dbReference type="WBParaSite" id="maker-E.canG7_contigs_6006-snap-gene-0.50-mRNA-1"/>
    </source>
</evidence>
<dbReference type="Gene3D" id="2.130.10.10">
    <property type="entry name" value="YVTN repeat-like/Quinoprotein amine dehydrogenase"/>
    <property type="match status" value="1"/>
</dbReference>
<dbReference type="GO" id="GO:0016020">
    <property type="term" value="C:membrane"/>
    <property type="evidence" value="ECO:0007669"/>
    <property type="project" value="UniProtKB-SubCell"/>
</dbReference>
<keyword evidence="6 13" id="KW-0812">Transmembrane</keyword>
<evidence type="ECO:0000256" key="3">
    <source>
        <dbReference type="ARBA" id="ARBA00022448"/>
    </source>
</evidence>
<evidence type="ECO:0000256" key="14">
    <source>
        <dbReference type="SAM" id="MobiDB-lite"/>
    </source>
</evidence>
<feature type="transmembrane region" description="Helical" evidence="15">
    <location>
        <begin position="1236"/>
        <end position="1255"/>
    </location>
</feature>
<feature type="compositionally biased region" description="Polar residues" evidence="14">
    <location>
        <begin position="1086"/>
        <end position="1097"/>
    </location>
</feature>
<dbReference type="InterPro" id="IPR036322">
    <property type="entry name" value="WD40_repeat_dom_sf"/>
</dbReference>
<organism evidence="17 18">
    <name type="scientific">Echinococcus canadensis</name>
    <dbReference type="NCBI Taxonomy" id="519352"/>
    <lineage>
        <taxon>Eukaryota</taxon>
        <taxon>Metazoa</taxon>
        <taxon>Spiralia</taxon>
        <taxon>Lophotrochozoa</taxon>
        <taxon>Platyhelminthes</taxon>
        <taxon>Cestoda</taxon>
        <taxon>Eucestoda</taxon>
        <taxon>Cyclophyllidea</taxon>
        <taxon>Taeniidae</taxon>
        <taxon>Echinococcus</taxon>
        <taxon>Echinococcus canadensis group</taxon>
    </lineage>
</organism>
<name>A0A915EZ42_9CEST</name>
<dbReference type="InterPro" id="IPR003280">
    <property type="entry name" value="2pore_dom_K_chnl"/>
</dbReference>
<dbReference type="SUPFAM" id="SSF81324">
    <property type="entry name" value="Voltage-gated potassium channels"/>
    <property type="match status" value="2"/>
</dbReference>
<dbReference type="PRINTS" id="PR01333">
    <property type="entry name" value="2POREKCHANEL"/>
</dbReference>
<evidence type="ECO:0000256" key="11">
    <source>
        <dbReference type="ARBA" id="ARBA00023242"/>
    </source>
</evidence>
<keyword evidence="11" id="KW-0539">Nucleus</keyword>
<keyword evidence="10 15" id="KW-0472">Membrane</keyword>
<dbReference type="WBParaSite" id="maker-E.canG7_contigs_6006-snap-gene-0.50-mRNA-1">
    <property type="protein sequence ID" value="maker-E.canG7_contigs_6006-snap-gene-0.50-mRNA-1"/>
    <property type="gene ID" value="EcG7_02644"/>
</dbReference>
<keyword evidence="8 15" id="KW-1133">Transmembrane helix</keyword>
<reference evidence="18" key="1">
    <citation type="submission" date="2022-11" db="UniProtKB">
        <authorList>
            <consortium name="WormBaseParasite"/>
        </authorList>
    </citation>
    <scope>IDENTIFICATION</scope>
</reference>
<dbReference type="InterPro" id="IPR013099">
    <property type="entry name" value="K_chnl_dom"/>
</dbReference>
<dbReference type="InterPro" id="IPR015943">
    <property type="entry name" value="WD40/YVTN_repeat-like_dom_sf"/>
</dbReference>
<evidence type="ECO:0000256" key="5">
    <source>
        <dbReference type="ARBA" id="ARBA00022574"/>
    </source>
</evidence>
<comment type="similarity">
    <text evidence="13">Belongs to the two pore domain potassium channel (TC 1.A.1.8) family.</text>
</comment>
<feature type="transmembrane region" description="Helical" evidence="15">
    <location>
        <begin position="522"/>
        <end position="547"/>
    </location>
</feature>
<protein>
    <submittedName>
        <fullName evidence="18">Potassium channel domain-containing protein</fullName>
    </submittedName>
</protein>
<dbReference type="GO" id="GO:0034388">
    <property type="term" value="C:Pwp2p-containing subcomplex of 90S preribosome"/>
    <property type="evidence" value="ECO:0007669"/>
    <property type="project" value="TreeGrafter"/>
</dbReference>
<dbReference type="Proteomes" id="UP000887562">
    <property type="component" value="Unplaced"/>
</dbReference>
<evidence type="ECO:0000256" key="8">
    <source>
        <dbReference type="ARBA" id="ARBA00022989"/>
    </source>
</evidence>
<evidence type="ECO:0000256" key="1">
    <source>
        <dbReference type="ARBA" id="ARBA00004141"/>
    </source>
</evidence>
<keyword evidence="17" id="KW-1185">Reference proteome</keyword>
<evidence type="ECO:0000259" key="16">
    <source>
        <dbReference type="Pfam" id="PF07885"/>
    </source>
</evidence>
<dbReference type="PANTHER" id="PTHR18359">
    <property type="entry name" value="WD-REPEAT PROTEIN-RELATED"/>
    <property type="match status" value="1"/>
</dbReference>
<comment type="subcellular location">
    <subcellularLocation>
        <location evidence="1">Membrane</location>
        <topology evidence="1">Multi-pass membrane protein</topology>
    </subcellularLocation>
    <subcellularLocation>
        <location evidence="2">Nucleus</location>
        <location evidence="2">Nucleolus</location>
    </subcellularLocation>
</comment>
<dbReference type="GO" id="GO:0005267">
    <property type="term" value="F:potassium channel activity"/>
    <property type="evidence" value="ECO:0007669"/>
    <property type="project" value="InterPro"/>
</dbReference>
<evidence type="ECO:0000256" key="2">
    <source>
        <dbReference type="ARBA" id="ARBA00004604"/>
    </source>
</evidence>
<dbReference type="Pfam" id="PF07885">
    <property type="entry name" value="Ion_trans_2"/>
    <property type="match status" value="2"/>
</dbReference>
<keyword evidence="12 13" id="KW-0407">Ion channel</keyword>
<keyword evidence="7" id="KW-0677">Repeat</keyword>
<dbReference type="PANTHER" id="PTHR18359:SF0">
    <property type="entry name" value="U3 SMALL NUCLEOLAR RNA-ASSOCIATED PROTEIN 18 HOMOLOG"/>
    <property type="match status" value="1"/>
</dbReference>
<dbReference type="GO" id="GO:0006364">
    <property type="term" value="P:rRNA processing"/>
    <property type="evidence" value="ECO:0007669"/>
    <property type="project" value="UniProtKB-KW"/>
</dbReference>
<feature type="transmembrane region" description="Helical" evidence="15">
    <location>
        <begin position="1267"/>
        <end position="1288"/>
    </location>
</feature>
<evidence type="ECO:0000313" key="17">
    <source>
        <dbReference type="Proteomes" id="UP000887562"/>
    </source>
</evidence>
<proteinExistence type="inferred from homology"/>
<dbReference type="Gene3D" id="1.10.287.70">
    <property type="match status" value="2"/>
</dbReference>
<feature type="region of interest" description="Disordered" evidence="14">
    <location>
        <begin position="1086"/>
        <end position="1120"/>
    </location>
</feature>
<feature type="transmembrane region" description="Helical" evidence="15">
    <location>
        <begin position="1207"/>
        <end position="1229"/>
    </location>
</feature>
<dbReference type="SUPFAM" id="SSF50978">
    <property type="entry name" value="WD40 repeat-like"/>
    <property type="match status" value="1"/>
</dbReference>
<feature type="transmembrane region" description="Helical" evidence="15">
    <location>
        <begin position="714"/>
        <end position="731"/>
    </location>
</feature>
<keyword evidence="9 13" id="KW-0406">Ion transport</keyword>
<keyword evidence="3 13" id="KW-0813">Transport</keyword>
<accession>A0A915EZ42</accession>
<dbReference type="GO" id="GO:0032040">
    <property type="term" value="C:small-subunit processome"/>
    <property type="evidence" value="ECO:0007669"/>
    <property type="project" value="TreeGrafter"/>
</dbReference>
<evidence type="ECO:0000256" key="10">
    <source>
        <dbReference type="ARBA" id="ARBA00023136"/>
    </source>
</evidence>
<evidence type="ECO:0000256" key="6">
    <source>
        <dbReference type="ARBA" id="ARBA00022692"/>
    </source>
</evidence>
<evidence type="ECO:0000256" key="12">
    <source>
        <dbReference type="ARBA" id="ARBA00023303"/>
    </source>
</evidence>